<reference evidence="3 4" key="1">
    <citation type="submission" date="2017-09" db="EMBL/GenBank/DDBJ databases">
        <title>Depth-based differentiation of microbial function through sediment-hosted aquifers and enrichment of novel symbionts in the deep terrestrial subsurface.</title>
        <authorList>
            <person name="Probst A.J."/>
            <person name="Ladd B."/>
            <person name="Jarett J.K."/>
            <person name="Geller-Mcgrath D.E."/>
            <person name="Sieber C.M."/>
            <person name="Emerson J.B."/>
            <person name="Anantharaman K."/>
            <person name="Thomas B.C."/>
            <person name="Malmstrom R."/>
            <person name="Stieglmeier M."/>
            <person name="Klingl A."/>
            <person name="Woyke T."/>
            <person name="Ryan C.M."/>
            <person name="Banfield J.F."/>
        </authorList>
    </citation>
    <scope>NUCLEOTIDE SEQUENCE [LARGE SCALE GENOMIC DNA]</scope>
    <source>
        <strain evidence="3">CG22_combo_CG10-13_8_21_14_all_43_12</strain>
    </source>
</reference>
<comment type="caution">
    <text evidence="3">The sequence shown here is derived from an EMBL/GenBank/DDBJ whole genome shotgun (WGS) entry which is preliminary data.</text>
</comment>
<evidence type="ECO:0000259" key="2">
    <source>
        <dbReference type="Pfam" id="PF12229"/>
    </source>
</evidence>
<dbReference type="PANTHER" id="PTHR35788">
    <property type="entry name" value="EXPORTED PROTEIN-RELATED"/>
    <property type="match status" value="1"/>
</dbReference>
<dbReference type="EMBL" id="PCTR01000060">
    <property type="protein sequence ID" value="PIP85880.1"/>
    <property type="molecule type" value="Genomic_DNA"/>
</dbReference>
<dbReference type="AlphaFoldDB" id="A0A2H0DWA9"/>
<feature type="domain" description="YoaR-like putative peptidoglycan binding" evidence="2">
    <location>
        <begin position="249"/>
        <end position="308"/>
    </location>
</feature>
<protein>
    <recommendedName>
        <fullName evidence="2">YoaR-like putative peptidoglycan binding domain-containing protein</fullName>
    </recommendedName>
</protein>
<gene>
    <name evidence="3" type="ORF">COW83_01885</name>
</gene>
<keyword evidence="1" id="KW-1133">Transmembrane helix</keyword>
<feature type="domain" description="YoaR-like putative peptidoglycan binding" evidence="2">
    <location>
        <begin position="91"/>
        <end position="182"/>
    </location>
</feature>
<dbReference type="Pfam" id="PF04294">
    <property type="entry name" value="VanW"/>
    <property type="match status" value="1"/>
</dbReference>
<keyword evidence="1" id="KW-0812">Transmembrane</keyword>
<name>A0A2H0DWA9_9BACT</name>
<feature type="transmembrane region" description="Helical" evidence="1">
    <location>
        <begin position="6"/>
        <end position="29"/>
    </location>
</feature>
<evidence type="ECO:0000313" key="4">
    <source>
        <dbReference type="Proteomes" id="UP000231136"/>
    </source>
</evidence>
<dbReference type="InterPro" id="IPR022029">
    <property type="entry name" value="YoaR-like_PG-bd"/>
</dbReference>
<evidence type="ECO:0000256" key="1">
    <source>
        <dbReference type="SAM" id="Phobius"/>
    </source>
</evidence>
<dbReference type="InterPro" id="IPR007391">
    <property type="entry name" value="Vancomycin_resist_VanW"/>
</dbReference>
<dbReference type="Pfam" id="PF12229">
    <property type="entry name" value="PG_binding_4"/>
    <property type="match status" value="2"/>
</dbReference>
<dbReference type="Proteomes" id="UP000231136">
    <property type="component" value="Unassembled WGS sequence"/>
</dbReference>
<sequence>MEKLKYLLGSLTIILLMSITIYGGFRLAFKKLIFPKVNIAGVDMAGMDKPTALKLLTSYFEGDPSKISLESEGKIISKLTGIKVEHDLIWAVDQAMGVGRNGNILTQITEVSKVLLYGRTIDVPVSYDKDDILGLVEQISEKLNMKPTWPALRRENEKYRLVSGQNGIEVKQNDLIGEIIKQFSRPGDHVIQIPTNLVETKENGELVNIAIQSLERWSDNKLSIRFRDFERQLNVDEMSHLFGLINEQIDNIKFESLVSEIKPSVEVEPRDAVFVFENNKVNEFKPEVVGATIDIPQFKTNLAQALLSVEDKALEIPVILTYPKIKTGDINNLGIKELIGTGKSTFFHSIPGRVFNVNLAASRINGTLVAPGEEFSFVWAVGDISRATGYQTAYIISQGRTILGDGGGVCQVSTTTFRAALDAGLPITERKAHAYRVGYYEQDSPPGIDATVYYPTADLKFLNDTGNYILIQETVDTKKLSMQVDIYGTSDGRKSIISKPRISNQAPPPATMYVDDPTLPLGTMKQIDWSAWGGKVVFNYSVERGGETIYEKTFVSNYQPWQAIYLKGTRI</sequence>
<keyword evidence="1" id="KW-0472">Membrane</keyword>
<accession>A0A2H0DWA9</accession>
<dbReference type="PANTHER" id="PTHR35788:SF1">
    <property type="entry name" value="EXPORTED PROTEIN"/>
    <property type="match status" value="1"/>
</dbReference>
<evidence type="ECO:0000313" key="3">
    <source>
        <dbReference type="EMBL" id="PIP85880.1"/>
    </source>
</evidence>
<proteinExistence type="predicted"/>
<dbReference type="InterPro" id="IPR052913">
    <property type="entry name" value="Glycopeptide_resist_protein"/>
</dbReference>
<organism evidence="3 4">
    <name type="scientific">Candidatus Collierbacteria bacterium CG22_combo_CG10-13_8_21_14_all_43_12</name>
    <dbReference type="NCBI Taxonomy" id="1974537"/>
    <lineage>
        <taxon>Bacteria</taxon>
        <taxon>Candidatus Collieribacteriota</taxon>
    </lineage>
</organism>